<keyword evidence="2" id="KW-1185">Reference proteome</keyword>
<reference evidence="1 2" key="1">
    <citation type="journal article" date="2018" name="Nat. Ecol. Evol.">
        <title>Pezizomycetes genomes reveal the molecular basis of ectomycorrhizal truffle lifestyle.</title>
        <authorList>
            <person name="Murat C."/>
            <person name="Payen T."/>
            <person name="Noel B."/>
            <person name="Kuo A."/>
            <person name="Morin E."/>
            <person name="Chen J."/>
            <person name="Kohler A."/>
            <person name="Krizsan K."/>
            <person name="Balestrini R."/>
            <person name="Da Silva C."/>
            <person name="Montanini B."/>
            <person name="Hainaut M."/>
            <person name="Levati E."/>
            <person name="Barry K.W."/>
            <person name="Belfiori B."/>
            <person name="Cichocki N."/>
            <person name="Clum A."/>
            <person name="Dockter R.B."/>
            <person name="Fauchery L."/>
            <person name="Guy J."/>
            <person name="Iotti M."/>
            <person name="Le Tacon F."/>
            <person name="Lindquist E.A."/>
            <person name="Lipzen A."/>
            <person name="Malagnac F."/>
            <person name="Mello A."/>
            <person name="Molinier V."/>
            <person name="Miyauchi S."/>
            <person name="Poulain J."/>
            <person name="Riccioni C."/>
            <person name="Rubini A."/>
            <person name="Sitrit Y."/>
            <person name="Splivallo R."/>
            <person name="Traeger S."/>
            <person name="Wang M."/>
            <person name="Zifcakova L."/>
            <person name="Wipf D."/>
            <person name="Zambonelli A."/>
            <person name="Paolocci F."/>
            <person name="Nowrousian M."/>
            <person name="Ottonello S."/>
            <person name="Baldrian P."/>
            <person name="Spatafora J.W."/>
            <person name="Henrissat B."/>
            <person name="Nagy L.G."/>
            <person name="Aury J.M."/>
            <person name="Wincker P."/>
            <person name="Grigoriev I.V."/>
            <person name="Bonfante P."/>
            <person name="Martin F.M."/>
        </authorList>
    </citation>
    <scope>NUCLEOTIDE SEQUENCE [LARGE SCALE GENOMIC DNA]</scope>
    <source>
        <strain evidence="1 2">120613-1</strain>
    </source>
</reference>
<dbReference type="AlphaFoldDB" id="A0A3N4KFW2"/>
<evidence type="ECO:0000313" key="2">
    <source>
        <dbReference type="Proteomes" id="UP000276215"/>
    </source>
</evidence>
<evidence type="ECO:0000313" key="1">
    <source>
        <dbReference type="EMBL" id="RPB04765.1"/>
    </source>
</evidence>
<gene>
    <name evidence="1" type="ORF">L873DRAFT_1798546</name>
</gene>
<accession>A0A3N4KFW2</accession>
<organism evidence="1 2">
    <name type="scientific">Choiromyces venosus 120613-1</name>
    <dbReference type="NCBI Taxonomy" id="1336337"/>
    <lineage>
        <taxon>Eukaryota</taxon>
        <taxon>Fungi</taxon>
        <taxon>Dikarya</taxon>
        <taxon>Ascomycota</taxon>
        <taxon>Pezizomycotina</taxon>
        <taxon>Pezizomycetes</taxon>
        <taxon>Pezizales</taxon>
        <taxon>Tuberaceae</taxon>
        <taxon>Choiromyces</taxon>
    </lineage>
</organism>
<dbReference type="EMBL" id="ML120356">
    <property type="protein sequence ID" value="RPB04765.1"/>
    <property type="molecule type" value="Genomic_DNA"/>
</dbReference>
<proteinExistence type="predicted"/>
<sequence>MRAELATWAVTIVALPFERRGMAKRGAKGQKVQLSPMFILITQKPTKLTLNPIPPPPITKNPLKGGIKRWRWRWRVRVQ</sequence>
<name>A0A3N4KFW2_9PEZI</name>
<protein>
    <submittedName>
        <fullName evidence="1">Uncharacterized protein</fullName>
    </submittedName>
</protein>
<dbReference type="Proteomes" id="UP000276215">
    <property type="component" value="Unassembled WGS sequence"/>
</dbReference>